<keyword evidence="2" id="KW-1185">Reference proteome</keyword>
<gene>
    <name evidence="1" type="ORF">M9H77_09261</name>
</gene>
<accession>A0ACC0C0H9</accession>
<sequence>MPIEPGAPMDKVTAALVNPYCLAVWCRFAFPPLLTPLPGEHSSAPLRTVAAAAISSIFRAVAAATHLELAWEEADYCCVDGDEVDIPRQKTVLPRPLPLFSRPLPLLPPISASMLHLSVCRSAARKPTRRNISPKVLMPDQIKIRLLCGLLILIQSAGTCQKLWSEMGAHSFRPLHVRSCMVLVDECHSQKSLADSIENHLHKARNTRKKFENIVWRTARFVMQELVDIPRV</sequence>
<comment type="caution">
    <text evidence="1">The sequence shown here is derived from an EMBL/GenBank/DDBJ whole genome shotgun (WGS) entry which is preliminary data.</text>
</comment>
<reference evidence="2" key="1">
    <citation type="journal article" date="2023" name="Nat. Plants">
        <title>Single-cell RNA sequencing provides a high-resolution roadmap for understanding the multicellular compartmentation of specialized metabolism.</title>
        <authorList>
            <person name="Sun S."/>
            <person name="Shen X."/>
            <person name="Li Y."/>
            <person name="Li Y."/>
            <person name="Wang S."/>
            <person name="Li R."/>
            <person name="Zhang H."/>
            <person name="Shen G."/>
            <person name="Guo B."/>
            <person name="Wei J."/>
            <person name="Xu J."/>
            <person name="St-Pierre B."/>
            <person name="Chen S."/>
            <person name="Sun C."/>
        </authorList>
    </citation>
    <scope>NUCLEOTIDE SEQUENCE [LARGE SCALE GENOMIC DNA]</scope>
</reference>
<organism evidence="1 2">
    <name type="scientific">Catharanthus roseus</name>
    <name type="common">Madagascar periwinkle</name>
    <name type="synonym">Vinca rosea</name>
    <dbReference type="NCBI Taxonomy" id="4058"/>
    <lineage>
        <taxon>Eukaryota</taxon>
        <taxon>Viridiplantae</taxon>
        <taxon>Streptophyta</taxon>
        <taxon>Embryophyta</taxon>
        <taxon>Tracheophyta</taxon>
        <taxon>Spermatophyta</taxon>
        <taxon>Magnoliopsida</taxon>
        <taxon>eudicotyledons</taxon>
        <taxon>Gunneridae</taxon>
        <taxon>Pentapetalae</taxon>
        <taxon>asterids</taxon>
        <taxon>lamiids</taxon>
        <taxon>Gentianales</taxon>
        <taxon>Apocynaceae</taxon>
        <taxon>Rauvolfioideae</taxon>
        <taxon>Vinceae</taxon>
        <taxon>Catharanthinae</taxon>
        <taxon>Catharanthus</taxon>
    </lineage>
</organism>
<proteinExistence type="predicted"/>
<evidence type="ECO:0000313" key="2">
    <source>
        <dbReference type="Proteomes" id="UP001060085"/>
    </source>
</evidence>
<protein>
    <submittedName>
        <fullName evidence="1">Uncharacterized protein</fullName>
    </submittedName>
</protein>
<name>A0ACC0C0H9_CATRO</name>
<dbReference type="Proteomes" id="UP001060085">
    <property type="component" value="Linkage Group LG02"/>
</dbReference>
<dbReference type="EMBL" id="CM044702">
    <property type="protein sequence ID" value="KAI5678311.1"/>
    <property type="molecule type" value="Genomic_DNA"/>
</dbReference>
<evidence type="ECO:0000313" key="1">
    <source>
        <dbReference type="EMBL" id="KAI5678311.1"/>
    </source>
</evidence>